<proteinExistence type="predicted"/>
<evidence type="ECO:0000313" key="2">
    <source>
        <dbReference type="EMBL" id="TCL66138.1"/>
    </source>
</evidence>
<evidence type="ECO:0008006" key="4">
    <source>
        <dbReference type="Google" id="ProtNLM"/>
    </source>
</evidence>
<dbReference type="RefSeq" id="WP_132217623.1">
    <property type="nucleotide sequence ID" value="NZ_OX156936.1"/>
</dbReference>
<name>A0A4R1RJ30_9FLAO</name>
<gene>
    <name evidence="2" type="ORF">EV196_104168</name>
</gene>
<keyword evidence="1" id="KW-0732">Signal</keyword>
<comment type="caution">
    <text evidence="2">The sequence shown here is derived from an EMBL/GenBank/DDBJ whole genome shotgun (WGS) entry which is preliminary data.</text>
</comment>
<dbReference type="OrthoDB" id="1426903at2"/>
<sequence>MKILKNTLFGILLLCMITLVANAQNQAYWVHTDYVKPAKQNDYEKVCKDFVEACKKHDLKDADWASIRIDDGRYLTIAPIKNMADFDANPLEPLAEKMGKENFSALFERFNTCYDKHTDYVIHLNADLSYMPNGMNVSTPNQDYRKYHFFYVTPSTSKIVSEKIKAIKEFYAKKGLKEQFRIYHSGFGSPEEFYVAVLSAKDAQDYIKTSNEAEAQYGEEGKKLFDALFSSISRYETKSGEMRPDLGYVAKNN</sequence>
<protein>
    <recommendedName>
        <fullName evidence="4">NIPSNAP protein</fullName>
    </recommendedName>
</protein>
<reference evidence="2 3" key="1">
    <citation type="submission" date="2019-03" db="EMBL/GenBank/DDBJ databases">
        <title>Genomic Encyclopedia of Type Strains, Phase IV (KMG-IV): sequencing the most valuable type-strain genomes for metagenomic binning, comparative biology and taxonomic classification.</title>
        <authorList>
            <person name="Goeker M."/>
        </authorList>
    </citation>
    <scope>NUCLEOTIDE SEQUENCE [LARGE SCALE GENOMIC DNA]</scope>
    <source>
        <strain evidence="2 3">DSM 18792</strain>
    </source>
</reference>
<feature type="signal peptide" evidence="1">
    <location>
        <begin position="1"/>
        <end position="23"/>
    </location>
</feature>
<accession>A0A4R1RJ30</accession>
<dbReference type="AlphaFoldDB" id="A0A4R1RJ30"/>
<keyword evidence="3" id="KW-1185">Reference proteome</keyword>
<dbReference type="Proteomes" id="UP000295455">
    <property type="component" value="Unassembled WGS sequence"/>
</dbReference>
<organism evidence="2 3">
    <name type="scientific">Mariniflexile fucanivorans</name>
    <dbReference type="NCBI Taxonomy" id="264023"/>
    <lineage>
        <taxon>Bacteria</taxon>
        <taxon>Pseudomonadati</taxon>
        <taxon>Bacteroidota</taxon>
        <taxon>Flavobacteriia</taxon>
        <taxon>Flavobacteriales</taxon>
        <taxon>Flavobacteriaceae</taxon>
        <taxon>Mariniflexile</taxon>
    </lineage>
</organism>
<feature type="chain" id="PRO_5020523661" description="NIPSNAP protein" evidence="1">
    <location>
        <begin position="24"/>
        <end position="253"/>
    </location>
</feature>
<dbReference type="EMBL" id="SLUP01000004">
    <property type="protein sequence ID" value="TCL66138.1"/>
    <property type="molecule type" value="Genomic_DNA"/>
</dbReference>
<evidence type="ECO:0000256" key="1">
    <source>
        <dbReference type="SAM" id="SignalP"/>
    </source>
</evidence>
<evidence type="ECO:0000313" key="3">
    <source>
        <dbReference type="Proteomes" id="UP000295455"/>
    </source>
</evidence>